<evidence type="ECO:0000313" key="4">
    <source>
        <dbReference type="EMBL" id="JAA92969.1"/>
    </source>
</evidence>
<protein>
    <submittedName>
        <fullName evidence="4">Putative calcium-activated chloride channel</fullName>
    </submittedName>
</protein>
<accession>T1D1U5</accession>
<dbReference type="InterPro" id="IPR036465">
    <property type="entry name" value="vWFA_dom_sf"/>
</dbReference>
<feature type="chain" id="PRO_5004574486" evidence="2">
    <location>
        <begin position="21"/>
        <end position="1108"/>
    </location>
</feature>
<dbReference type="Gene3D" id="3.40.50.410">
    <property type="entry name" value="von Willebrand factor, type A domain"/>
    <property type="match status" value="1"/>
</dbReference>
<evidence type="ECO:0000259" key="3">
    <source>
        <dbReference type="Pfam" id="PF08434"/>
    </source>
</evidence>
<organism evidence="4">
    <name type="scientific">Cupiennius salei</name>
    <name type="common">American wandering spider</name>
    <dbReference type="NCBI Taxonomy" id="6928"/>
    <lineage>
        <taxon>Eukaryota</taxon>
        <taxon>Metazoa</taxon>
        <taxon>Ecdysozoa</taxon>
        <taxon>Arthropoda</taxon>
        <taxon>Chelicerata</taxon>
        <taxon>Arachnida</taxon>
        <taxon>Araneae</taxon>
        <taxon>Araneomorphae</taxon>
        <taxon>Entelegynae</taxon>
        <taxon>Lycosoidea</taxon>
        <taxon>Ctenidae</taxon>
        <taxon>Cupiennius</taxon>
    </lineage>
</organism>
<dbReference type="EMBL" id="GAKT01000093">
    <property type="protein sequence ID" value="JAA92969.1"/>
    <property type="molecule type" value="mRNA"/>
</dbReference>
<dbReference type="GO" id="GO:0032991">
    <property type="term" value="C:protein-containing complex"/>
    <property type="evidence" value="ECO:0007669"/>
    <property type="project" value="UniProtKB-ARBA"/>
</dbReference>
<feature type="domain" description="Calcium-activated chloride channel N-terminal" evidence="3">
    <location>
        <begin position="27"/>
        <end position="280"/>
    </location>
</feature>
<dbReference type="AlphaFoldDB" id="T1D1U5"/>
<proteinExistence type="evidence at transcript level"/>
<keyword evidence="2" id="KW-0732">Signal</keyword>
<feature type="signal peptide" evidence="2">
    <location>
        <begin position="1"/>
        <end position="20"/>
    </location>
</feature>
<dbReference type="Pfam" id="PF08434">
    <property type="entry name" value="CLCA"/>
    <property type="match status" value="1"/>
</dbReference>
<reference evidence="4" key="1">
    <citation type="submission" date="2013-06" db="EMBL/GenBank/DDBJ databases">
        <title>Upstream open reading frames and Kozak regions of a set of assembled transcriptome sequences from the spider Cupiennius salei.</title>
        <authorList>
            <person name="French A.S."/>
            <person name="Li A.W."/>
            <person name="Meisner S."/>
            <person name="Torkkeli P.H."/>
        </authorList>
    </citation>
    <scope>NUCLEOTIDE SEQUENCE</scope>
    <source>
        <tissue evidence="4">Leg hypodermis</tissue>
    </source>
</reference>
<feature type="transmembrane region" description="Helical" evidence="1">
    <location>
        <begin position="919"/>
        <end position="944"/>
    </location>
</feature>
<keyword evidence="1" id="KW-0812">Transmembrane</keyword>
<evidence type="ECO:0000256" key="1">
    <source>
        <dbReference type="SAM" id="Phobius"/>
    </source>
</evidence>
<keyword evidence="1" id="KW-0472">Membrane</keyword>
<evidence type="ECO:0000256" key="2">
    <source>
        <dbReference type="SAM" id="SignalP"/>
    </source>
</evidence>
<dbReference type="InterPro" id="IPR013642">
    <property type="entry name" value="CLCA_N"/>
</dbReference>
<keyword evidence="1" id="KW-1133">Transmembrane helix</keyword>
<sequence length="1108" mass="125594">MIWKCNILFVILVYLSTTYANILIDSDGGYKNIIIGITPELRVSDVESLLLELKVLLRRTSELLYIASDKKVFFKEIVFAVPKEYKVWIQNKYFLGDESDPKSTKKPNMFLTQNDIFTNLYAIQHSGCGKPGLRINIPTDFLAATSNKKALSLVRQWAKYRYGVFDESGFSGDEIYPACYRTAGSDNIRISDCTNENAVYEFEKIKREDFSHVCSPVPVSGENNQIESSIMTNIDFPEMKYFCDDESRPHNRNVPTKQNALCREKSTWEIIAGHPDFDITRKNVSNVKPTFQYVMESDPRFVVAVDTSNEMDQNDRMILVQNAFSYFLFYELPNNSTVGLMDMKSKEDPFTKTIVTENDARWLIGMFPELEGYGDICVHCTIQKLLEDLKLDIKDIILITATDIASTWIDNITTMLKSNKVALHVIYFQKKSRREEAKSAFLESVARASAGNFYYIPEAFPPGTPVSSLTVLYEAFRSIYESFSWIHKKRVLVDQMTFSNNCSPKCILSFPSDRTMGTLQVIITGPEFGQHPPILRNSIVLDNGVERFVSGNDSFIYKAEVPAFVITVRNPLTRKWSLSFERKPRYNKPVVVIVRASHADYEEIINMQSWISADNYQNGGSSSRPPITIYSEIKKGHNPVTNVEVVAFIHQASQNTEWSLKLKDSGDGDPDITKNDGIFSRYLTDVKESGYLLITVVAEKKFPVVQTEAANERNKSTQCCGSFIPDSLAFNSGSFKRVTTYQSFFVYEEMAGKTYPPRRIVDLRIEKIEILKNNMTCYVLKWTAPGDNYDKGRAFSYDLKVFSKREDAWNDFDNSNVLTIKMLNIQGPLLEPENAGTMQTAYVELKNLTSGTYFIALKTSSHSGKVSDVSNVVELTYSEQISLITDTGFSKDDYFTRPLGTSTETSSDDETGSAISSRLGLTIGLTCGILLLLIIIAIILFIYFERHKKLKKDPNAGLGQNTKKTESNDALCNSNGDGNISIISPVNSWPAGSLISHYETLQRHKNTELSVPQITETDTMSVTSSKYSYDNKMDQNSSIYDPIYFHQVRSQEEINYPYNPSYTPFDPIYTSSRPEDSDIVINPYASDNISYCSYSLNRNHLSRLKTDV</sequence>
<name>T1D1U5_CUPSA</name>